<proteinExistence type="predicted"/>
<dbReference type="EMBL" id="JAYMRW010000014">
    <property type="protein sequence ID" value="MEM5451359.1"/>
    <property type="molecule type" value="Genomic_DNA"/>
</dbReference>
<dbReference type="Proteomes" id="UP001390669">
    <property type="component" value="Unassembled WGS sequence"/>
</dbReference>
<evidence type="ECO:0000313" key="2">
    <source>
        <dbReference type="Proteomes" id="UP001390669"/>
    </source>
</evidence>
<accession>A0ABU9SK54</accession>
<evidence type="ECO:0000313" key="1">
    <source>
        <dbReference type="EMBL" id="MEM5451359.1"/>
    </source>
</evidence>
<keyword evidence="2" id="KW-1185">Reference proteome</keyword>
<protein>
    <submittedName>
        <fullName evidence="1">Uncharacterized protein</fullName>
    </submittedName>
</protein>
<sequence length="46" mass="4801">MPPRKIDEATQQNAALVEQASAAFVQRASAAGVWKTCAVTPVRCAG</sequence>
<organism evidence="1 2">
    <name type="scientific">Paraburkholderia guartelaensis</name>
    <dbReference type="NCBI Taxonomy" id="2546446"/>
    <lineage>
        <taxon>Bacteria</taxon>
        <taxon>Pseudomonadati</taxon>
        <taxon>Pseudomonadota</taxon>
        <taxon>Betaproteobacteria</taxon>
        <taxon>Burkholderiales</taxon>
        <taxon>Burkholderiaceae</taxon>
        <taxon>Paraburkholderia</taxon>
    </lineage>
</organism>
<comment type="caution">
    <text evidence="1">The sequence shown here is derived from an EMBL/GenBank/DDBJ whole genome shotgun (WGS) entry which is preliminary data.</text>
</comment>
<dbReference type="RefSeq" id="WP_406953564.1">
    <property type="nucleotide sequence ID" value="NZ_JAYMRW010000014.1"/>
</dbReference>
<reference evidence="1 2" key="1">
    <citation type="submission" date="2024-01" db="EMBL/GenBank/DDBJ databases">
        <title>The diversity of rhizobia nodulating Mimosa spp. in eleven states of Brazil covering several biomes is determined by host plant, location, and edaphic factors.</title>
        <authorList>
            <person name="Rouws L."/>
            <person name="Barauna A."/>
            <person name="Beukes C."/>
            <person name="De Faria S.M."/>
            <person name="Gross E."/>
            <person name="Dos Reis Junior F.B."/>
            <person name="Simon M."/>
            <person name="Maluk M."/>
            <person name="Odee D.W."/>
            <person name="Kenicer G."/>
            <person name="Young J.P.W."/>
            <person name="Reis V.M."/>
            <person name="Zilli J."/>
            <person name="James E.K."/>
        </authorList>
    </citation>
    <scope>NUCLEOTIDE SEQUENCE [LARGE SCALE GENOMIC DNA]</scope>
    <source>
        <strain evidence="1 2">JPY164</strain>
    </source>
</reference>
<gene>
    <name evidence="1" type="ORF">VSR33_28180</name>
</gene>
<name>A0ABU9SK54_9BURK</name>